<dbReference type="OrthoDB" id="821805at2"/>
<keyword evidence="1" id="KW-1133">Transmembrane helix</keyword>
<dbReference type="InterPro" id="IPR045749">
    <property type="entry name" value="DUF6090"/>
</dbReference>
<keyword evidence="1" id="KW-0812">Transmembrane</keyword>
<dbReference type="STRING" id="1123037.GCA_000425305_02776"/>
<dbReference type="EMBL" id="VOSB01000006">
    <property type="protein sequence ID" value="TXE18786.1"/>
    <property type="molecule type" value="Genomic_DNA"/>
</dbReference>
<gene>
    <name evidence="2" type="ORF">ES692_04865</name>
</gene>
<keyword evidence="3" id="KW-1185">Reference proteome</keyword>
<accession>A0A5C7B8Q8</accession>
<organism evidence="2 3">
    <name type="scientific">Psychroserpens burtonensis</name>
    <dbReference type="NCBI Taxonomy" id="49278"/>
    <lineage>
        <taxon>Bacteria</taxon>
        <taxon>Pseudomonadati</taxon>
        <taxon>Bacteroidota</taxon>
        <taxon>Flavobacteriia</taxon>
        <taxon>Flavobacteriales</taxon>
        <taxon>Flavobacteriaceae</taxon>
        <taxon>Psychroserpens</taxon>
    </lineage>
</organism>
<dbReference type="Pfam" id="PF19578">
    <property type="entry name" value="DUF6090"/>
    <property type="match status" value="1"/>
</dbReference>
<proteinExistence type="predicted"/>
<evidence type="ECO:0000313" key="3">
    <source>
        <dbReference type="Proteomes" id="UP000321938"/>
    </source>
</evidence>
<dbReference type="Proteomes" id="UP000321938">
    <property type="component" value="Unassembled WGS sequence"/>
</dbReference>
<name>A0A5C7B8Q8_9FLAO</name>
<sequence>MIKFFRKIRYNLMATGKTSKYFKYAIGEIILVVIGILIALSINNWNEHQKAKTNEVELLKSLEKELSANIQLLSIINSKNKAYKNASKDVKAKLAEDTILITNEEMSGTFNYYSYTIDSPVLDAIIESNSNVLIEKKALIKDLRDLKQAYLRMKKAEYFLDELWNSKIVDFFVACGFSFESYTSQDPLIKIKDIELGSYSKKQLLGLINMKNDLQYYCDERQTQATEKSEELLRLLQSH</sequence>
<protein>
    <submittedName>
        <fullName evidence="2">Uncharacterized protein</fullName>
    </submittedName>
</protein>
<comment type="caution">
    <text evidence="2">The sequence shown here is derived from an EMBL/GenBank/DDBJ whole genome shotgun (WGS) entry which is preliminary data.</text>
</comment>
<feature type="transmembrane region" description="Helical" evidence="1">
    <location>
        <begin position="21"/>
        <end position="42"/>
    </location>
</feature>
<dbReference type="AlphaFoldDB" id="A0A5C7B8Q8"/>
<reference evidence="2 3" key="1">
    <citation type="submission" date="2019-08" db="EMBL/GenBank/DDBJ databases">
        <title>Genome of Psychroserpens burtonensis ACAM 167.</title>
        <authorList>
            <person name="Bowman J.P."/>
        </authorList>
    </citation>
    <scope>NUCLEOTIDE SEQUENCE [LARGE SCALE GENOMIC DNA]</scope>
    <source>
        <strain evidence="2 3">ACAM 167</strain>
    </source>
</reference>
<evidence type="ECO:0000313" key="2">
    <source>
        <dbReference type="EMBL" id="TXE18786.1"/>
    </source>
</evidence>
<evidence type="ECO:0000256" key="1">
    <source>
        <dbReference type="SAM" id="Phobius"/>
    </source>
</evidence>
<dbReference type="RefSeq" id="WP_051229711.1">
    <property type="nucleotide sequence ID" value="NZ_VOSB01000006.1"/>
</dbReference>
<keyword evidence="1" id="KW-0472">Membrane</keyword>